<feature type="compositionally biased region" description="Basic and acidic residues" evidence="1">
    <location>
        <begin position="155"/>
        <end position="178"/>
    </location>
</feature>
<reference evidence="2 3" key="1">
    <citation type="submission" date="2021-06" db="EMBL/GenBank/DDBJ databases">
        <title>Caerostris extrusa draft genome.</title>
        <authorList>
            <person name="Kono N."/>
            <person name="Arakawa K."/>
        </authorList>
    </citation>
    <scope>NUCLEOTIDE SEQUENCE [LARGE SCALE GENOMIC DNA]</scope>
</reference>
<accession>A0AAV4SNP8</accession>
<feature type="compositionally biased region" description="Basic residues" evidence="1">
    <location>
        <begin position="204"/>
        <end position="213"/>
    </location>
</feature>
<organism evidence="2 3">
    <name type="scientific">Caerostris extrusa</name>
    <name type="common">Bark spider</name>
    <name type="synonym">Caerostris bankana</name>
    <dbReference type="NCBI Taxonomy" id="172846"/>
    <lineage>
        <taxon>Eukaryota</taxon>
        <taxon>Metazoa</taxon>
        <taxon>Ecdysozoa</taxon>
        <taxon>Arthropoda</taxon>
        <taxon>Chelicerata</taxon>
        <taxon>Arachnida</taxon>
        <taxon>Araneae</taxon>
        <taxon>Araneomorphae</taxon>
        <taxon>Entelegynae</taxon>
        <taxon>Araneoidea</taxon>
        <taxon>Araneidae</taxon>
        <taxon>Caerostris</taxon>
    </lineage>
</organism>
<dbReference type="Proteomes" id="UP001054945">
    <property type="component" value="Unassembled WGS sequence"/>
</dbReference>
<protein>
    <submittedName>
        <fullName evidence="2">Uncharacterized protein</fullName>
    </submittedName>
</protein>
<dbReference type="AlphaFoldDB" id="A0AAV4SNP8"/>
<keyword evidence="3" id="KW-1185">Reference proteome</keyword>
<proteinExistence type="predicted"/>
<name>A0AAV4SNP8_CAEEX</name>
<evidence type="ECO:0000256" key="1">
    <source>
        <dbReference type="SAM" id="MobiDB-lite"/>
    </source>
</evidence>
<evidence type="ECO:0000313" key="3">
    <source>
        <dbReference type="Proteomes" id="UP001054945"/>
    </source>
</evidence>
<dbReference type="EMBL" id="BPLR01009712">
    <property type="protein sequence ID" value="GIY33992.1"/>
    <property type="molecule type" value="Genomic_DNA"/>
</dbReference>
<sequence>MREMNLHQKKKTTKFTCRNPLPPLFNEGIISNLTLKNILALYPPPFPCEEREEHVYREKKDGLGFLEAGARSQVVRGRFLSGPRISPVYDQASSAVPRILSGVGCLLEGGNRPLHPPPILSIRVGGGRVEEVTPTPFQNNPSLSVVNQCQTTAQREIKGDTSIKERKQQEEKKGEEWNKKRRRKNSARGGMEAEKNLVPTGERHPRKRTRRQGRKGDGN</sequence>
<gene>
    <name evidence="2" type="ORF">CEXT_615971</name>
</gene>
<comment type="caution">
    <text evidence="2">The sequence shown here is derived from an EMBL/GenBank/DDBJ whole genome shotgun (WGS) entry which is preliminary data.</text>
</comment>
<feature type="region of interest" description="Disordered" evidence="1">
    <location>
        <begin position="154"/>
        <end position="219"/>
    </location>
</feature>
<evidence type="ECO:0000313" key="2">
    <source>
        <dbReference type="EMBL" id="GIY33992.1"/>
    </source>
</evidence>